<dbReference type="SUPFAM" id="SSF56672">
    <property type="entry name" value="DNA/RNA polymerases"/>
    <property type="match status" value="1"/>
</dbReference>
<dbReference type="GO" id="GO:0003824">
    <property type="term" value="F:catalytic activity"/>
    <property type="evidence" value="ECO:0007669"/>
    <property type="project" value="InterPro"/>
</dbReference>
<dbReference type="Proteomes" id="UP000324629">
    <property type="component" value="Unassembled WGS sequence"/>
</dbReference>
<reference evidence="3 4" key="1">
    <citation type="journal article" date="2019" name="Gigascience">
        <title>Whole-genome sequence of the oriental lung fluke Paragonimus westermani.</title>
        <authorList>
            <person name="Oey H."/>
            <person name="Zakrzewski M."/>
            <person name="Narain K."/>
            <person name="Devi K.R."/>
            <person name="Agatsuma T."/>
            <person name="Nawaratna S."/>
            <person name="Gobert G.N."/>
            <person name="Jones M.K."/>
            <person name="Ragan M.A."/>
            <person name="McManus D.P."/>
            <person name="Krause L."/>
        </authorList>
    </citation>
    <scope>NUCLEOTIDE SEQUENCE [LARGE SCALE GENOMIC DNA]</scope>
    <source>
        <strain evidence="3 4">IND2009</strain>
    </source>
</reference>
<dbReference type="EMBL" id="QNGE01017708">
    <property type="protein sequence ID" value="KAA3669964.1"/>
    <property type="molecule type" value="Genomic_DNA"/>
</dbReference>
<feature type="compositionally biased region" description="Polar residues" evidence="1">
    <location>
        <begin position="20"/>
        <end position="39"/>
    </location>
</feature>
<dbReference type="Pfam" id="PF03372">
    <property type="entry name" value="Exo_endo_phos"/>
    <property type="match status" value="1"/>
</dbReference>
<dbReference type="InterPro" id="IPR043502">
    <property type="entry name" value="DNA/RNA_pol_sf"/>
</dbReference>
<feature type="region of interest" description="Disordered" evidence="1">
    <location>
        <begin position="15"/>
        <end position="55"/>
    </location>
</feature>
<organism evidence="3 4">
    <name type="scientific">Paragonimus westermani</name>
    <dbReference type="NCBI Taxonomy" id="34504"/>
    <lineage>
        <taxon>Eukaryota</taxon>
        <taxon>Metazoa</taxon>
        <taxon>Spiralia</taxon>
        <taxon>Lophotrochozoa</taxon>
        <taxon>Platyhelminthes</taxon>
        <taxon>Trematoda</taxon>
        <taxon>Digenea</taxon>
        <taxon>Plagiorchiida</taxon>
        <taxon>Troglotremata</taxon>
        <taxon>Troglotrematidae</taxon>
        <taxon>Paragonimus</taxon>
    </lineage>
</organism>
<keyword evidence="4" id="KW-1185">Reference proteome</keyword>
<dbReference type="Gene3D" id="3.60.10.10">
    <property type="entry name" value="Endonuclease/exonuclease/phosphatase"/>
    <property type="match status" value="1"/>
</dbReference>
<dbReference type="PANTHER" id="PTHR47027:SF8">
    <property type="entry name" value="RIBONUCLEASE H"/>
    <property type="match status" value="1"/>
</dbReference>
<dbReference type="CDD" id="cd01650">
    <property type="entry name" value="RT_nLTR_like"/>
    <property type="match status" value="1"/>
</dbReference>
<dbReference type="InterPro" id="IPR000477">
    <property type="entry name" value="RT_dom"/>
</dbReference>
<dbReference type="PROSITE" id="PS50878">
    <property type="entry name" value="RT_POL"/>
    <property type="match status" value="1"/>
</dbReference>
<dbReference type="AlphaFoldDB" id="A0A5J4N3B2"/>
<dbReference type="InterPro" id="IPR005135">
    <property type="entry name" value="Endo/exonuclease/phosphatase"/>
</dbReference>
<dbReference type="InterPro" id="IPR036691">
    <property type="entry name" value="Endo/exonu/phosph_ase_sf"/>
</dbReference>
<dbReference type="PANTHER" id="PTHR47027">
    <property type="entry name" value="REVERSE TRANSCRIPTASE DOMAIN-CONTAINING PROTEIN"/>
    <property type="match status" value="1"/>
</dbReference>
<accession>A0A5J4N3B2</accession>
<dbReference type="SUPFAM" id="SSF56219">
    <property type="entry name" value="DNase I-like"/>
    <property type="match status" value="1"/>
</dbReference>
<comment type="caution">
    <text evidence="3">The sequence shown here is derived from an EMBL/GenBank/DDBJ whole genome shotgun (WGS) entry which is preliminary data.</text>
</comment>
<evidence type="ECO:0000259" key="2">
    <source>
        <dbReference type="PROSITE" id="PS50878"/>
    </source>
</evidence>
<evidence type="ECO:0000313" key="3">
    <source>
        <dbReference type="EMBL" id="KAA3669964.1"/>
    </source>
</evidence>
<name>A0A5J4N3B2_9TREM</name>
<evidence type="ECO:0000256" key="1">
    <source>
        <dbReference type="SAM" id="MobiDB-lite"/>
    </source>
</evidence>
<feature type="domain" description="Reverse transcriptase" evidence="2">
    <location>
        <begin position="555"/>
        <end position="823"/>
    </location>
</feature>
<gene>
    <name evidence="3" type="ORF">DEA37_0012425</name>
</gene>
<protein>
    <recommendedName>
        <fullName evidence="2">Reverse transcriptase domain-containing protein</fullName>
    </recommendedName>
</protein>
<evidence type="ECO:0000313" key="4">
    <source>
        <dbReference type="Proteomes" id="UP000324629"/>
    </source>
</evidence>
<proteinExistence type="predicted"/>
<dbReference type="CDD" id="cd09076">
    <property type="entry name" value="L1-EN"/>
    <property type="match status" value="1"/>
</dbReference>
<sequence length="1010" mass="116893">MDKYNQDITAIVLKDEPLRSESTQSTTGEELRTNSSNSRFYDVTGSKPKGHPTTDVSGVKGVVQCCKMSHTIGTWNVRTMNQGKLDVVKGEMSRMNIDILGISELKWTGMGHFKSDDFHIFYCGQENHRRNGVAIIVNKKLSNSVLGYNPKSDRMISIRLLGKPINITVIQVYAPTTDAEDSEIDDFYSNLQQFVEETPKKDAIFIIGDWNAKVGSTAEKGITGNSGLGERNEAGDRLIEFCQNHSLCITNTYFIQPKRRLYTWTSPDGQYRNQIDYILCSQRWKSSVQIAKTRPGADCGSDHELLIAKFRLKLKTTNKVVRPVKYNLSNIPYEYTVKVQNRFDGLNLFDRVPDELWTEIRDIIKDEAKKNIPKNKTQKKAKWLTVSTLKIADERRNAKVKGDKENFSRLNAMFQREARNDKEIYMNLKCQKVEENNQKGNIRDFFKKINEIKTKFRTKIGTIKDNQGKDLTEMNDILNRWREYTEELYQKNIESEDAIIDLGMDLEPDILESEVEWALKSIAKNKAVGVDEIAIELILPLGDSAVKLLHSLCQQIWKRQAWPKDWTRSIFIPIPKKGSAKECENYRTIALISHTSKIMLKILQGRLEQYITRELPEVQAGFRRGRGTRDHIANIRWIMEKAREYQKDIFLCFIDYSKAFDCVDHNKLWSVLQNMGVPKHLICLLKNLYTDQQASVRTDYGLTDWFDIKKGVRQGCILSPCLFNLYAEFIMRKAEIDESDVGVKVAGRNINNLRYADDTTLLTESEEDLVSLLIRVKEESEKAGLLLNMKKTKIMSTRDINNIQVDGKEIGVVENFIFLGSKIQRDGDCSHEIRRRLLLGRKAMISLDKVLKSRDISKQTKIRIVKAMVFPVVTYGSESWTIKKADRRKIDAFELWCWRKILRTPWTAKKTNKSILSEINPDCSLEASMLRLKLKYFGHIMRKEDSLEKSVMLGKVEGSRKRGRQKTKWIDIIFEVMEKKLQQLKEMVEDRKNWRTKVYQVTKSRNRLND</sequence>
<dbReference type="Pfam" id="PF00078">
    <property type="entry name" value="RVT_1"/>
    <property type="match status" value="1"/>
</dbReference>